<dbReference type="AlphaFoldDB" id="I2NR22"/>
<dbReference type="EMBL" id="AJMT01000117">
    <property type="protein sequence ID" value="EIG28283.1"/>
    <property type="molecule type" value="Genomic_DNA"/>
</dbReference>
<reference evidence="1 2" key="1">
    <citation type="submission" date="2012-04" db="EMBL/GenBank/DDBJ databases">
        <authorList>
            <person name="Harkins D.M."/>
            <person name="Madupu R."/>
            <person name="Durkin A.S."/>
            <person name="Torralba M."/>
            <person name="Methe B."/>
            <person name="Sutton G.G."/>
            <person name="Nelson K.E."/>
        </authorList>
    </citation>
    <scope>NUCLEOTIDE SEQUENCE [LARGE SCALE GENOMIC DNA]</scope>
    <source>
        <strain evidence="1 2">VK64</strain>
    </source>
</reference>
<accession>I2NR22</accession>
<name>I2NR22_NEISI</name>
<evidence type="ECO:0000313" key="1">
    <source>
        <dbReference type="EMBL" id="EIG28283.1"/>
    </source>
</evidence>
<evidence type="ECO:0000313" key="2">
    <source>
        <dbReference type="Proteomes" id="UP000004473"/>
    </source>
</evidence>
<organism evidence="1 2">
    <name type="scientific">Neisseria sicca VK64</name>
    <dbReference type="NCBI Taxonomy" id="1095748"/>
    <lineage>
        <taxon>Bacteria</taxon>
        <taxon>Pseudomonadati</taxon>
        <taxon>Pseudomonadota</taxon>
        <taxon>Betaproteobacteria</taxon>
        <taxon>Neisseriales</taxon>
        <taxon>Neisseriaceae</taxon>
        <taxon>Neisseria</taxon>
    </lineage>
</organism>
<dbReference type="Proteomes" id="UP000004473">
    <property type="component" value="Unassembled WGS sequence"/>
</dbReference>
<proteinExistence type="predicted"/>
<sequence length="55" mass="6210">MIAAYRSIFIDGLKNNDINRLIGAVFAFSGRLNWRFSLAEGFELWACLSNIVDSI</sequence>
<protein>
    <submittedName>
        <fullName evidence="1">Uncharacterized protein</fullName>
    </submittedName>
</protein>
<gene>
    <name evidence="1" type="ORF">HMPREF1051_2214</name>
</gene>
<comment type="caution">
    <text evidence="1">The sequence shown here is derived from an EMBL/GenBank/DDBJ whole genome shotgun (WGS) entry which is preliminary data.</text>
</comment>